<feature type="signal peptide" evidence="7">
    <location>
        <begin position="1"/>
        <end position="18"/>
    </location>
</feature>
<keyword evidence="3 7" id="KW-0479">Metal-binding</keyword>
<evidence type="ECO:0000256" key="3">
    <source>
        <dbReference type="ARBA" id="ARBA00022723"/>
    </source>
</evidence>
<keyword evidence="10" id="KW-1185">Reference proteome</keyword>
<keyword evidence="7" id="KW-1133">Transmembrane helix</keyword>
<feature type="transmembrane region" description="Helical" evidence="7">
    <location>
        <begin position="102"/>
        <end position="123"/>
    </location>
</feature>
<gene>
    <name evidence="9" type="ORF">ACFMB1_14130</name>
</gene>
<comment type="similarity">
    <text evidence="1 7">Belongs to the CcmH/CycL/Ccl2/NrfF family.</text>
</comment>
<keyword evidence="5" id="KW-0201">Cytochrome c-type biogenesis</keyword>
<keyword evidence="7" id="KW-0812">Transmembrane</keyword>
<dbReference type="EMBL" id="JBHPON010000002">
    <property type="protein sequence ID" value="MFC6036692.1"/>
    <property type="molecule type" value="Genomic_DNA"/>
</dbReference>
<accession>A0ABW1L190</accession>
<dbReference type="Gene3D" id="1.10.8.640">
    <property type="entry name" value="Cytochrome C biogenesis protein"/>
    <property type="match status" value="1"/>
</dbReference>
<dbReference type="PANTHER" id="PTHR47870">
    <property type="entry name" value="CYTOCHROME C-TYPE BIOGENESIS PROTEIN CCMH"/>
    <property type="match status" value="1"/>
</dbReference>
<keyword evidence="6 7" id="KW-0408">Iron</keyword>
<reference evidence="9 10" key="1">
    <citation type="submission" date="2024-09" db="EMBL/GenBank/DDBJ databases">
        <authorList>
            <person name="Zhang Z.-H."/>
        </authorList>
    </citation>
    <scope>NUCLEOTIDE SEQUENCE [LARGE SCALE GENOMIC DNA]</scope>
    <source>
        <strain evidence="9 10">HHTR114</strain>
    </source>
</reference>
<evidence type="ECO:0000259" key="8">
    <source>
        <dbReference type="Pfam" id="PF03918"/>
    </source>
</evidence>
<name>A0ABW1L190_9PROT</name>
<keyword evidence="2 7" id="KW-0349">Heme</keyword>
<evidence type="ECO:0000313" key="9">
    <source>
        <dbReference type="EMBL" id="MFC6036692.1"/>
    </source>
</evidence>
<dbReference type="InterPro" id="IPR005616">
    <property type="entry name" value="CcmH/CycL/Ccl2/NrfF_N"/>
</dbReference>
<feature type="domain" description="CcmH/CycL/Ccl2/NrfF N-terminal" evidence="8">
    <location>
        <begin position="7"/>
        <end position="146"/>
    </location>
</feature>
<dbReference type="PANTHER" id="PTHR47870:SF1">
    <property type="entry name" value="CYTOCHROME C-TYPE BIOGENESIS PROTEIN CCMH"/>
    <property type="match status" value="1"/>
</dbReference>
<dbReference type="CDD" id="cd16378">
    <property type="entry name" value="CcmH_N"/>
    <property type="match status" value="1"/>
</dbReference>
<feature type="chain" id="PRO_5044973464" description="Cytochrome c-type biogenesis protein" evidence="7">
    <location>
        <begin position="19"/>
        <end position="150"/>
    </location>
</feature>
<organism evidence="9 10">
    <name type="scientific">Hyphococcus aureus</name>
    <dbReference type="NCBI Taxonomy" id="2666033"/>
    <lineage>
        <taxon>Bacteria</taxon>
        <taxon>Pseudomonadati</taxon>
        <taxon>Pseudomonadota</taxon>
        <taxon>Alphaproteobacteria</taxon>
        <taxon>Parvularculales</taxon>
        <taxon>Parvularculaceae</taxon>
        <taxon>Hyphococcus</taxon>
    </lineage>
</organism>
<dbReference type="InterPro" id="IPR038297">
    <property type="entry name" value="CcmH/CycL/NrfF/Ccl2_sf"/>
</dbReference>
<dbReference type="RefSeq" id="WP_379882067.1">
    <property type="nucleotide sequence ID" value="NZ_JBHPON010000002.1"/>
</dbReference>
<evidence type="ECO:0000256" key="5">
    <source>
        <dbReference type="ARBA" id="ARBA00022748"/>
    </source>
</evidence>
<evidence type="ECO:0000313" key="10">
    <source>
        <dbReference type="Proteomes" id="UP001596116"/>
    </source>
</evidence>
<comment type="caution">
    <text evidence="9">The sequence shown here is derived from an EMBL/GenBank/DDBJ whole genome shotgun (WGS) entry which is preliminary data.</text>
</comment>
<comment type="function">
    <text evidence="7">Possible subunit of a heme lyase.</text>
</comment>
<proteinExistence type="inferred from homology"/>
<dbReference type="InterPro" id="IPR051263">
    <property type="entry name" value="C-type_cytochrome_biogenesis"/>
</dbReference>
<evidence type="ECO:0000256" key="2">
    <source>
        <dbReference type="ARBA" id="ARBA00022617"/>
    </source>
</evidence>
<keyword evidence="4 7" id="KW-0732">Signal</keyword>
<evidence type="ECO:0000256" key="7">
    <source>
        <dbReference type="RuleBase" id="RU364112"/>
    </source>
</evidence>
<evidence type="ECO:0000256" key="6">
    <source>
        <dbReference type="ARBA" id="ARBA00023004"/>
    </source>
</evidence>
<sequence>MRALVFIVTLFCMGAAIAAEPDELLDDPALEARAEQIDAQLRCVVCQSQSIAESNAPLAKDLRLLVRERLVAGDTNKEVIAYVVERYGDYVLLKPPVQGNTLFLWAFPALALAAGGAGAFFFLRRAKPVPATPISEEDEQEIDRLLEERG</sequence>
<dbReference type="Proteomes" id="UP001596116">
    <property type="component" value="Unassembled WGS sequence"/>
</dbReference>
<evidence type="ECO:0000256" key="1">
    <source>
        <dbReference type="ARBA" id="ARBA00010342"/>
    </source>
</evidence>
<keyword evidence="7" id="KW-0472">Membrane</keyword>
<evidence type="ECO:0000256" key="4">
    <source>
        <dbReference type="ARBA" id="ARBA00022729"/>
    </source>
</evidence>
<dbReference type="Pfam" id="PF03918">
    <property type="entry name" value="CcmH"/>
    <property type="match status" value="1"/>
</dbReference>
<protein>
    <recommendedName>
        <fullName evidence="7">Cytochrome c-type biogenesis protein</fullName>
    </recommendedName>
</protein>